<keyword evidence="1" id="KW-1133">Transmembrane helix</keyword>
<gene>
    <name evidence="3" type="ORF">SAMN05661096_02507</name>
</gene>
<dbReference type="OrthoDB" id="927174at2"/>
<name>A0A1X7KB57_9BACT</name>
<keyword evidence="3" id="KW-0808">Transferase</keyword>
<dbReference type="Proteomes" id="UP000193804">
    <property type="component" value="Unassembled WGS sequence"/>
</dbReference>
<dbReference type="STRING" id="1028.SAMN05661096_02507"/>
<keyword evidence="3" id="KW-0418">Kinase</keyword>
<dbReference type="Gene3D" id="3.30.565.10">
    <property type="entry name" value="Histidine kinase-like ATPase, C-terminal domain"/>
    <property type="match status" value="1"/>
</dbReference>
<feature type="domain" description="Signal transduction histidine kinase internal region" evidence="2">
    <location>
        <begin position="154"/>
        <end position="231"/>
    </location>
</feature>
<dbReference type="InterPro" id="IPR010559">
    <property type="entry name" value="Sig_transdc_His_kin_internal"/>
</dbReference>
<dbReference type="Pfam" id="PF06580">
    <property type="entry name" value="His_kinase"/>
    <property type="match status" value="1"/>
</dbReference>
<feature type="transmembrane region" description="Helical" evidence="1">
    <location>
        <begin position="78"/>
        <end position="98"/>
    </location>
</feature>
<evidence type="ECO:0000313" key="4">
    <source>
        <dbReference type="Proteomes" id="UP000193804"/>
    </source>
</evidence>
<accession>A0A1X7KB57</accession>
<organism evidence="3 4">
    <name type="scientific">Marivirga sericea</name>
    <dbReference type="NCBI Taxonomy" id="1028"/>
    <lineage>
        <taxon>Bacteria</taxon>
        <taxon>Pseudomonadati</taxon>
        <taxon>Bacteroidota</taxon>
        <taxon>Cytophagia</taxon>
        <taxon>Cytophagales</taxon>
        <taxon>Marivirgaceae</taxon>
        <taxon>Marivirga</taxon>
    </lineage>
</organism>
<dbReference type="PANTHER" id="PTHR34220:SF7">
    <property type="entry name" value="SENSOR HISTIDINE KINASE YPDA"/>
    <property type="match status" value="1"/>
</dbReference>
<keyword evidence="1" id="KW-0472">Membrane</keyword>
<sequence length="335" mass="39530">MFQHKYKFIFIAVLAIYSFLNIIVLEGDRLFQAGLPYNYLFWTILGLSFLVWMSNWFIQKFLLKKLKKIHPLLKQFTLSIIFVILTSLLSVELTELILGDPFTLTRQNFLLTFAFTFRINLFLNTLNAIFFFNRKYKEKELEAQKLKTVNIGSQYERLNYQLNPHFLFNNLNALSTLMHNDVDKADQFLQKLSAIYRYISQNVNEELITLEQEIKFLNDYISLLEIRFRDALIIEISLEERLNQLFIPPVVLQLLIENVVKHNFYTSDKPVKVTIENVDNKLKIRNTLQPKTEDVDSMGIGLQNISERYRFLGETISINRTAIFFEVSVPLIELK</sequence>
<dbReference type="EMBL" id="FXAW01000005">
    <property type="protein sequence ID" value="SMG38117.1"/>
    <property type="molecule type" value="Genomic_DNA"/>
</dbReference>
<feature type="transmembrane region" description="Helical" evidence="1">
    <location>
        <begin position="37"/>
        <end position="58"/>
    </location>
</feature>
<dbReference type="InterPro" id="IPR036890">
    <property type="entry name" value="HATPase_C_sf"/>
</dbReference>
<dbReference type="InterPro" id="IPR050640">
    <property type="entry name" value="Bact_2-comp_sensor_kinase"/>
</dbReference>
<evidence type="ECO:0000259" key="2">
    <source>
        <dbReference type="Pfam" id="PF06580"/>
    </source>
</evidence>
<feature type="transmembrane region" description="Helical" evidence="1">
    <location>
        <begin position="110"/>
        <end position="132"/>
    </location>
</feature>
<dbReference type="GO" id="GO:0016020">
    <property type="term" value="C:membrane"/>
    <property type="evidence" value="ECO:0007669"/>
    <property type="project" value="InterPro"/>
</dbReference>
<reference evidence="4" key="1">
    <citation type="submission" date="2017-04" db="EMBL/GenBank/DDBJ databases">
        <authorList>
            <person name="Varghese N."/>
            <person name="Submissions S."/>
        </authorList>
    </citation>
    <scope>NUCLEOTIDE SEQUENCE [LARGE SCALE GENOMIC DNA]</scope>
    <source>
        <strain evidence="4">DSM 4125</strain>
    </source>
</reference>
<evidence type="ECO:0000256" key="1">
    <source>
        <dbReference type="SAM" id="Phobius"/>
    </source>
</evidence>
<keyword evidence="1" id="KW-0812">Transmembrane</keyword>
<proteinExistence type="predicted"/>
<dbReference type="AlphaFoldDB" id="A0A1X7KB57"/>
<feature type="transmembrane region" description="Helical" evidence="1">
    <location>
        <begin position="7"/>
        <end position="25"/>
    </location>
</feature>
<evidence type="ECO:0000313" key="3">
    <source>
        <dbReference type="EMBL" id="SMG38117.1"/>
    </source>
</evidence>
<dbReference type="GO" id="GO:0000155">
    <property type="term" value="F:phosphorelay sensor kinase activity"/>
    <property type="evidence" value="ECO:0007669"/>
    <property type="project" value="InterPro"/>
</dbReference>
<protein>
    <submittedName>
        <fullName evidence="3">Histidine kinase</fullName>
    </submittedName>
</protein>
<dbReference type="PANTHER" id="PTHR34220">
    <property type="entry name" value="SENSOR HISTIDINE KINASE YPDA"/>
    <property type="match status" value="1"/>
</dbReference>
<keyword evidence="4" id="KW-1185">Reference proteome</keyword>
<dbReference type="RefSeq" id="WP_085517675.1">
    <property type="nucleotide sequence ID" value="NZ_FXAW01000005.1"/>
</dbReference>